<feature type="transmembrane region" description="Helical" evidence="10">
    <location>
        <begin position="367"/>
        <end position="386"/>
    </location>
</feature>
<dbReference type="PANTHER" id="PTHR13285:SF23">
    <property type="entry name" value="TEICHOIC ACID D-ALANYLTRANSFERASE"/>
    <property type="match status" value="1"/>
</dbReference>
<accession>A0A5J4J2K3</accession>
<evidence type="ECO:0000256" key="8">
    <source>
        <dbReference type="ARBA" id="ARBA00023315"/>
    </source>
</evidence>
<feature type="transmembrane region" description="Helical" evidence="10">
    <location>
        <begin position="92"/>
        <end position="111"/>
    </location>
</feature>
<keyword evidence="8 9" id="KW-0012">Acyltransferase</keyword>
<sequence length="482" mass="55780">MIFNSLIFLFAFLPTVLVVYFLLPKIQLKNIFLLLASLFFYAWGEAVIVLVMVFSILFNYLVGNIILTNNQQPTTNNQQSTIKVKTWLNPKLILFIGVLFNLAVLIYYKYAYFIVENLQVFGFKASITEGSILLPIGISFYTFQSISYLVDVYKRIVPPQKNLVHLGLYISLFPQLIAGPIVRYEDIYKEILYRKTTIEGFTSGILKFTRGLAKKVLIANNVALIADKVFDIPITELGTSMSWLGILCYSLQIYFDFSGYSDMAIGLGRMFGFNIKENFQHPYSAKNIKDFWRRWHISLSTWFRDYLYIPLGGSRGGTLFTYRNLLLVFFVTGLWHGASWNFIVWGLFHGFFLLVEKNISMKLPRTLAWLSNIYMLVVVMVGWVFFRAENLNYAVDYIGRLFVFSEGTNLYALLYVNNLTVLIITLGVIFSVPLRKYIIKYSQGINTILFTSITYGVHFVLLLLSVFEIIQSNYNPFIYFRF</sequence>
<reference evidence="11 12" key="1">
    <citation type="submission" date="2019-08" db="EMBL/GenBank/DDBJ databases">
        <title>Draft genome sequence of Ulvibacter marinus type strain NBRC 109484.</title>
        <authorList>
            <person name="Kawano K."/>
            <person name="Ushijima N."/>
            <person name="Kihara M."/>
            <person name="Itoh H."/>
        </authorList>
    </citation>
    <scope>NUCLEOTIDE SEQUENCE [LARGE SCALE GENOMIC DNA]</scope>
    <source>
        <strain evidence="11 12">NBRC 109484</strain>
    </source>
</reference>
<name>A0A5J4J2K3_9FLAO</name>
<dbReference type="Pfam" id="PF03062">
    <property type="entry name" value="MBOAT"/>
    <property type="match status" value="1"/>
</dbReference>
<dbReference type="InterPro" id="IPR004299">
    <property type="entry name" value="MBOAT_fam"/>
</dbReference>
<dbReference type="InterPro" id="IPR028362">
    <property type="entry name" value="AlgI"/>
</dbReference>
<dbReference type="InterPro" id="IPR051085">
    <property type="entry name" value="MB_O-acyltransferase"/>
</dbReference>
<gene>
    <name evidence="11" type="ORF">ULMA_07850</name>
</gene>
<keyword evidence="3 9" id="KW-1003">Cell membrane</keyword>
<keyword evidence="12" id="KW-1185">Reference proteome</keyword>
<keyword evidence="7 9" id="KW-0472">Membrane</keyword>
<dbReference type="Proteomes" id="UP000326509">
    <property type="component" value="Unassembled WGS sequence"/>
</dbReference>
<evidence type="ECO:0000256" key="10">
    <source>
        <dbReference type="SAM" id="Phobius"/>
    </source>
</evidence>
<dbReference type="GO" id="GO:0005886">
    <property type="term" value="C:plasma membrane"/>
    <property type="evidence" value="ECO:0007669"/>
    <property type="project" value="UniProtKB-SubCell"/>
</dbReference>
<dbReference type="PIRSF" id="PIRSF500217">
    <property type="entry name" value="AlgI"/>
    <property type="match status" value="1"/>
</dbReference>
<evidence type="ECO:0000256" key="6">
    <source>
        <dbReference type="ARBA" id="ARBA00022989"/>
    </source>
</evidence>
<dbReference type="RefSeq" id="WP_151672740.1">
    <property type="nucleotide sequence ID" value="NZ_CANMGC010000001.1"/>
</dbReference>
<keyword evidence="6 10" id="KW-1133">Transmembrane helix</keyword>
<evidence type="ECO:0000313" key="11">
    <source>
        <dbReference type="EMBL" id="GER58677.1"/>
    </source>
</evidence>
<dbReference type="OrthoDB" id="9805788at2"/>
<dbReference type="GO" id="GO:0016746">
    <property type="term" value="F:acyltransferase activity"/>
    <property type="evidence" value="ECO:0007669"/>
    <property type="project" value="UniProtKB-KW"/>
</dbReference>
<evidence type="ECO:0000256" key="5">
    <source>
        <dbReference type="ARBA" id="ARBA00022692"/>
    </source>
</evidence>
<dbReference type="AlphaFoldDB" id="A0A5J4J2K3"/>
<dbReference type="InterPro" id="IPR024194">
    <property type="entry name" value="Ac/AlaTfrase_AlgI/DltB"/>
</dbReference>
<feature type="transmembrane region" description="Helical" evidence="10">
    <location>
        <begin position="444"/>
        <end position="467"/>
    </location>
</feature>
<comment type="caution">
    <text evidence="11">The sequence shown here is derived from an EMBL/GenBank/DDBJ whole genome shotgun (WGS) entry which is preliminary data.</text>
</comment>
<evidence type="ECO:0000256" key="2">
    <source>
        <dbReference type="ARBA" id="ARBA00010323"/>
    </source>
</evidence>
<comment type="similarity">
    <text evidence="2 9">Belongs to the membrane-bound acyltransferase family.</text>
</comment>
<feature type="transmembrane region" description="Helical" evidence="10">
    <location>
        <begin position="6"/>
        <end position="23"/>
    </location>
</feature>
<evidence type="ECO:0000313" key="12">
    <source>
        <dbReference type="Proteomes" id="UP000326509"/>
    </source>
</evidence>
<protein>
    <submittedName>
        <fullName evidence="11">Alginate O-acetylation protein</fullName>
    </submittedName>
</protein>
<feature type="transmembrane region" description="Helical" evidence="10">
    <location>
        <begin position="132"/>
        <end position="150"/>
    </location>
</feature>
<dbReference type="EMBL" id="BKCG01000001">
    <property type="protein sequence ID" value="GER58677.1"/>
    <property type="molecule type" value="Genomic_DNA"/>
</dbReference>
<dbReference type="PANTHER" id="PTHR13285">
    <property type="entry name" value="ACYLTRANSFERASE"/>
    <property type="match status" value="1"/>
</dbReference>
<feature type="transmembrane region" description="Helical" evidence="10">
    <location>
        <begin position="337"/>
        <end position="355"/>
    </location>
</feature>
<keyword evidence="4 9" id="KW-0808">Transferase</keyword>
<dbReference type="PIRSF" id="PIRSF016636">
    <property type="entry name" value="AlgI_DltB"/>
    <property type="match status" value="1"/>
</dbReference>
<feature type="transmembrane region" description="Helical" evidence="10">
    <location>
        <begin position="162"/>
        <end position="182"/>
    </location>
</feature>
<evidence type="ECO:0000256" key="3">
    <source>
        <dbReference type="ARBA" id="ARBA00022475"/>
    </source>
</evidence>
<feature type="transmembrane region" description="Helical" evidence="10">
    <location>
        <begin position="30"/>
        <end position="58"/>
    </location>
</feature>
<evidence type="ECO:0000256" key="9">
    <source>
        <dbReference type="PIRNR" id="PIRNR016636"/>
    </source>
</evidence>
<proteinExistence type="inferred from homology"/>
<keyword evidence="5 10" id="KW-0812">Transmembrane</keyword>
<evidence type="ECO:0000256" key="1">
    <source>
        <dbReference type="ARBA" id="ARBA00004651"/>
    </source>
</evidence>
<feature type="transmembrane region" description="Helical" evidence="10">
    <location>
        <begin position="410"/>
        <end position="432"/>
    </location>
</feature>
<evidence type="ECO:0000256" key="7">
    <source>
        <dbReference type="ARBA" id="ARBA00023136"/>
    </source>
</evidence>
<comment type="subcellular location">
    <subcellularLocation>
        <location evidence="1">Cell membrane</location>
        <topology evidence="1">Multi-pass membrane protein</topology>
    </subcellularLocation>
</comment>
<organism evidence="11 12">
    <name type="scientific">Patiriisocius marinus</name>
    <dbReference type="NCBI Taxonomy" id="1397112"/>
    <lineage>
        <taxon>Bacteria</taxon>
        <taxon>Pseudomonadati</taxon>
        <taxon>Bacteroidota</taxon>
        <taxon>Flavobacteriia</taxon>
        <taxon>Flavobacteriales</taxon>
        <taxon>Flavobacteriaceae</taxon>
        <taxon>Patiriisocius</taxon>
    </lineage>
</organism>
<dbReference type="GO" id="GO:0042121">
    <property type="term" value="P:alginic acid biosynthetic process"/>
    <property type="evidence" value="ECO:0007669"/>
    <property type="project" value="InterPro"/>
</dbReference>
<evidence type="ECO:0000256" key="4">
    <source>
        <dbReference type="ARBA" id="ARBA00022679"/>
    </source>
</evidence>